<reference evidence="19 20" key="1">
    <citation type="submission" date="2020-06" db="EMBL/GenBank/DDBJ databases">
        <authorList>
            <consortium name="Wellcome Sanger Institute Data Sharing"/>
        </authorList>
    </citation>
    <scope>NUCLEOTIDE SEQUENCE [LARGE SCALE GENOMIC DNA]</scope>
</reference>
<evidence type="ECO:0000256" key="10">
    <source>
        <dbReference type="ARBA" id="ARBA00022837"/>
    </source>
</evidence>
<accession>A0AAY4DEE3</accession>
<evidence type="ECO:0000256" key="1">
    <source>
        <dbReference type="ARBA" id="ARBA00004202"/>
    </source>
</evidence>
<evidence type="ECO:0000256" key="2">
    <source>
        <dbReference type="ARBA" id="ARBA00004477"/>
    </source>
</evidence>
<evidence type="ECO:0000313" key="20">
    <source>
        <dbReference type="Proteomes" id="UP000694580"/>
    </source>
</evidence>
<dbReference type="Ensembl" id="ENSDCDT00010054054.1">
    <property type="protein sequence ID" value="ENSDCDP00010043975.1"/>
    <property type="gene ID" value="ENSDCDG00010021396.1"/>
</dbReference>
<dbReference type="GO" id="GO:0005789">
    <property type="term" value="C:endoplasmic reticulum membrane"/>
    <property type="evidence" value="ECO:0007669"/>
    <property type="project" value="UniProtKB-SubCell"/>
</dbReference>
<dbReference type="InterPro" id="IPR000008">
    <property type="entry name" value="C2_dom"/>
</dbReference>
<dbReference type="InterPro" id="IPR037733">
    <property type="entry name" value="Ext_Synaptotagmin_C2A"/>
</dbReference>
<evidence type="ECO:0000256" key="7">
    <source>
        <dbReference type="ARBA" id="ARBA00022723"/>
    </source>
</evidence>
<evidence type="ECO:0000256" key="11">
    <source>
        <dbReference type="ARBA" id="ARBA00022989"/>
    </source>
</evidence>
<dbReference type="Pfam" id="PF17047">
    <property type="entry name" value="SMP_LBD"/>
    <property type="match status" value="1"/>
</dbReference>
<dbReference type="PANTHER" id="PTHR45761:SF2">
    <property type="entry name" value="EXTENDED SYNAPTOTAGMIN-2"/>
    <property type="match status" value="1"/>
</dbReference>
<dbReference type="GeneTree" id="ENSGT00940000156086"/>
<dbReference type="SUPFAM" id="SSF49562">
    <property type="entry name" value="C2 domain (Calcium/lipid-binding domain, CaLB)"/>
    <property type="match status" value="2"/>
</dbReference>
<feature type="domain" description="C2" evidence="17">
    <location>
        <begin position="708"/>
        <end position="828"/>
    </location>
</feature>
<reference evidence="19" key="3">
    <citation type="submission" date="2025-09" db="UniProtKB">
        <authorList>
            <consortium name="Ensembl"/>
        </authorList>
    </citation>
    <scope>IDENTIFICATION</scope>
</reference>
<keyword evidence="4" id="KW-0813">Transport</keyword>
<feature type="region of interest" description="Disordered" evidence="15">
    <location>
        <begin position="1"/>
        <end position="86"/>
    </location>
</feature>
<keyword evidence="10" id="KW-0106">Calcium</keyword>
<feature type="region of interest" description="Disordered" evidence="15">
    <location>
        <begin position="605"/>
        <end position="670"/>
    </location>
</feature>
<sequence>MFSSTHSFGRQRFLHPRLAATRGRGRAAPTPRVGSGPRSECAGRVTGSRRQQTPLVGPSSPGMTTGEGTSAERPKDVRCEPPSNTRDLSSTWRQFAKTFVLIFPIYILGYMEFSFSWLLIALAVFFFWRRNVGSKSGRFSRALAFFELEETSVKPSLTTSRLPSWVHYPDVERVEWLNKTVKQMWPYICQFVEKLFRETIEPAVKEANSHLSTFSFCKIDMGDKPLRVNGVKVYTENVDKRQIIMDLQVSFVGNTEIDVDIKRYYCKAGIKSVQLHGVLRVVLDPLLGHMPLVGALSLFFLKKPLLDINWTGLTNILDIPGLNGFSDSLIQDIIYSYLVLPNRITIPLVQDEELARIRFPMPKGVLRIHFLEAQDLEIKDTYLGGLIKGKSDPYGIIQLGNQLFQSKTIKENLHPKWNEVYEAMVYEAPGNHLEIELFDEDPDKDDFLGSLMIDTIELQKEQKVDEWFDLEEVTTGKLHLRLEWLSLLSTAQKLEKTKDGLSSALLAVFLDSAKNLPVSTAHIRQGQAAEFPFFVEKMKPIILDYHGDEKHKCALGNLTVPLSILLQEENMTLTQQFPLTNSGPTCTLKLTMTLRVLCLEKQGASDQPSNVQVRRTGTVSPTTKCPRPSTSGDPQLSPQLNPTPSPRVSLTDQINGGSPMRGSLGEVRRSSSSLAISHIHRLQPHRESTGSLASDSSLPSASQDLRYPLGEVQLTVRHSSQRNKLIVVVHACRNLLPWPKDTLDPYVRLYLLPDKSRMGRRKTSVVKKVLNPVYDQTFEFSVANTELPRRSLDVAVKNSGSLLSKHKGLLGKVVFPYSLVLLLETHLT</sequence>
<dbReference type="AlphaFoldDB" id="A0AAY4DEE3"/>
<feature type="domain" description="C2" evidence="17">
    <location>
        <begin position="340"/>
        <end position="468"/>
    </location>
</feature>
<dbReference type="GO" id="GO:0005509">
    <property type="term" value="F:calcium ion binding"/>
    <property type="evidence" value="ECO:0007669"/>
    <property type="project" value="TreeGrafter"/>
</dbReference>
<feature type="domain" description="SMP-LTD" evidence="18">
    <location>
        <begin position="170"/>
        <end position="349"/>
    </location>
</feature>
<evidence type="ECO:0000259" key="18">
    <source>
        <dbReference type="PROSITE" id="PS51847"/>
    </source>
</evidence>
<reference evidence="19" key="2">
    <citation type="submission" date="2025-08" db="UniProtKB">
        <authorList>
            <consortium name="Ensembl"/>
        </authorList>
    </citation>
    <scope>IDENTIFICATION</scope>
</reference>
<dbReference type="FunFam" id="2.60.40.150:FF:000093">
    <property type="entry name" value="Extended synaptotagmin 3"/>
    <property type="match status" value="1"/>
</dbReference>
<dbReference type="GO" id="GO:0035091">
    <property type="term" value="F:phosphatidylinositol binding"/>
    <property type="evidence" value="ECO:0007669"/>
    <property type="project" value="TreeGrafter"/>
</dbReference>
<evidence type="ECO:0000313" key="19">
    <source>
        <dbReference type="Ensembl" id="ENSDCDP00010043975.1"/>
    </source>
</evidence>
<dbReference type="GO" id="GO:0005886">
    <property type="term" value="C:plasma membrane"/>
    <property type="evidence" value="ECO:0007669"/>
    <property type="project" value="UniProtKB-SubCell"/>
</dbReference>
<protein>
    <recommendedName>
        <fullName evidence="21">Extended synaptotagmin 2</fullName>
    </recommendedName>
</protein>
<dbReference type="GO" id="GO:0061817">
    <property type="term" value="P:endoplasmic reticulum-plasma membrane tethering"/>
    <property type="evidence" value="ECO:0007669"/>
    <property type="project" value="InterPro"/>
</dbReference>
<dbReference type="SMART" id="SM00239">
    <property type="entry name" value="C2"/>
    <property type="match status" value="2"/>
</dbReference>
<evidence type="ECO:0000256" key="8">
    <source>
        <dbReference type="ARBA" id="ARBA00022737"/>
    </source>
</evidence>
<evidence type="ECO:0000256" key="3">
    <source>
        <dbReference type="ARBA" id="ARBA00005867"/>
    </source>
</evidence>
<evidence type="ECO:0000256" key="14">
    <source>
        <dbReference type="ARBA" id="ARBA00023136"/>
    </source>
</evidence>
<evidence type="ECO:0008006" key="21">
    <source>
        <dbReference type="Google" id="ProtNLM"/>
    </source>
</evidence>
<dbReference type="InterPro" id="IPR037752">
    <property type="entry name" value="C2C_KIAA1228"/>
</dbReference>
<dbReference type="Pfam" id="PF00168">
    <property type="entry name" value="C2"/>
    <property type="match status" value="2"/>
</dbReference>
<dbReference type="GO" id="GO:0008429">
    <property type="term" value="F:phosphatidylethanolamine binding"/>
    <property type="evidence" value="ECO:0007669"/>
    <property type="project" value="TreeGrafter"/>
</dbReference>
<dbReference type="InterPro" id="IPR031468">
    <property type="entry name" value="SMP_LBD"/>
</dbReference>
<keyword evidence="6 16" id="KW-0812">Transmembrane</keyword>
<dbReference type="Gene3D" id="2.60.40.150">
    <property type="entry name" value="C2 domain"/>
    <property type="match status" value="3"/>
</dbReference>
<feature type="transmembrane region" description="Helical" evidence="16">
    <location>
        <begin position="99"/>
        <end position="128"/>
    </location>
</feature>
<dbReference type="PROSITE" id="PS50004">
    <property type="entry name" value="C2"/>
    <property type="match status" value="2"/>
</dbReference>
<evidence type="ECO:0000256" key="15">
    <source>
        <dbReference type="SAM" id="MobiDB-lite"/>
    </source>
</evidence>
<feature type="compositionally biased region" description="Polar residues" evidence="15">
    <location>
        <begin position="605"/>
        <end position="656"/>
    </location>
</feature>
<keyword evidence="13" id="KW-0446">Lipid-binding</keyword>
<evidence type="ECO:0000256" key="13">
    <source>
        <dbReference type="ARBA" id="ARBA00023121"/>
    </source>
</evidence>
<feature type="compositionally biased region" description="Basic and acidic residues" evidence="15">
    <location>
        <begin position="70"/>
        <end position="79"/>
    </location>
</feature>
<organism evidence="19 20">
    <name type="scientific">Denticeps clupeoides</name>
    <name type="common">denticle herring</name>
    <dbReference type="NCBI Taxonomy" id="299321"/>
    <lineage>
        <taxon>Eukaryota</taxon>
        <taxon>Metazoa</taxon>
        <taxon>Chordata</taxon>
        <taxon>Craniata</taxon>
        <taxon>Vertebrata</taxon>
        <taxon>Euteleostomi</taxon>
        <taxon>Actinopterygii</taxon>
        <taxon>Neopterygii</taxon>
        <taxon>Teleostei</taxon>
        <taxon>Clupei</taxon>
        <taxon>Clupeiformes</taxon>
        <taxon>Denticipitoidei</taxon>
        <taxon>Denticipitidae</taxon>
        <taxon>Denticeps</taxon>
    </lineage>
</organism>
<keyword evidence="8" id="KW-0677">Repeat</keyword>
<dbReference type="GO" id="GO:0031210">
    <property type="term" value="F:phosphatidylcholine binding"/>
    <property type="evidence" value="ECO:0007669"/>
    <property type="project" value="TreeGrafter"/>
</dbReference>
<evidence type="ECO:0000256" key="16">
    <source>
        <dbReference type="SAM" id="Phobius"/>
    </source>
</evidence>
<dbReference type="CDD" id="cd04030">
    <property type="entry name" value="C2C_KIAA1228"/>
    <property type="match status" value="1"/>
</dbReference>
<evidence type="ECO:0000256" key="6">
    <source>
        <dbReference type="ARBA" id="ARBA00022692"/>
    </source>
</evidence>
<feature type="region of interest" description="Disordered" evidence="15">
    <location>
        <begin position="681"/>
        <end position="700"/>
    </location>
</feature>
<proteinExistence type="inferred from homology"/>
<feature type="compositionally biased region" description="Low complexity" evidence="15">
    <location>
        <begin position="19"/>
        <end position="32"/>
    </location>
</feature>
<dbReference type="InterPro" id="IPR039010">
    <property type="entry name" value="Synaptotagmin_SMP"/>
</dbReference>
<dbReference type="InterPro" id="IPR035892">
    <property type="entry name" value="C2_domain_sf"/>
</dbReference>
<evidence type="ECO:0000256" key="12">
    <source>
        <dbReference type="ARBA" id="ARBA00023055"/>
    </source>
</evidence>
<dbReference type="PANTHER" id="PTHR45761">
    <property type="entry name" value="EXTENDED SYNAPTOTAGMIN-LIKE PROTEIN 2, ISOFORM C"/>
    <property type="match status" value="1"/>
</dbReference>
<dbReference type="GO" id="GO:0005544">
    <property type="term" value="F:calcium-dependent phospholipid binding"/>
    <property type="evidence" value="ECO:0007669"/>
    <property type="project" value="TreeGrafter"/>
</dbReference>
<feature type="compositionally biased region" description="Low complexity" evidence="15">
    <location>
        <begin position="689"/>
        <end position="700"/>
    </location>
</feature>
<dbReference type="InterPro" id="IPR051634">
    <property type="entry name" value="Extended_Synaptotagmin"/>
</dbReference>
<keyword evidence="14 16" id="KW-0472">Membrane</keyword>
<evidence type="ECO:0000256" key="9">
    <source>
        <dbReference type="ARBA" id="ARBA00022824"/>
    </source>
</evidence>
<evidence type="ECO:0000259" key="17">
    <source>
        <dbReference type="PROSITE" id="PS50004"/>
    </source>
</evidence>
<name>A0AAY4DEE3_9TELE</name>
<keyword evidence="5" id="KW-1003">Cell membrane</keyword>
<keyword evidence="12" id="KW-0445">Lipid transport</keyword>
<dbReference type="CDD" id="cd08391">
    <property type="entry name" value="C2A_C2C_Synaptotagmin_like"/>
    <property type="match status" value="1"/>
</dbReference>
<keyword evidence="7" id="KW-0479">Metal-binding</keyword>
<dbReference type="FunFam" id="2.60.40.150:FF:000025">
    <property type="entry name" value="Extended synaptotagmin 2"/>
    <property type="match status" value="1"/>
</dbReference>
<comment type="subcellular location">
    <subcellularLocation>
        <location evidence="1">Cell membrane</location>
        <topology evidence="1">Peripheral membrane protein</topology>
    </subcellularLocation>
    <subcellularLocation>
        <location evidence="2">Endoplasmic reticulum membrane</location>
        <topology evidence="2">Multi-pass membrane protein</topology>
    </subcellularLocation>
</comment>
<keyword evidence="9" id="KW-0256">Endoplasmic reticulum</keyword>
<dbReference type="PROSITE" id="PS51847">
    <property type="entry name" value="SMP"/>
    <property type="match status" value="1"/>
</dbReference>
<keyword evidence="11 16" id="KW-1133">Transmembrane helix</keyword>
<evidence type="ECO:0000256" key="5">
    <source>
        <dbReference type="ARBA" id="ARBA00022475"/>
    </source>
</evidence>
<evidence type="ECO:0000256" key="4">
    <source>
        <dbReference type="ARBA" id="ARBA00022448"/>
    </source>
</evidence>
<dbReference type="GO" id="GO:0006869">
    <property type="term" value="P:lipid transport"/>
    <property type="evidence" value="ECO:0007669"/>
    <property type="project" value="UniProtKB-KW"/>
</dbReference>
<dbReference type="Proteomes" id="UP000694580">
    <property type="component" value="Chromosome 2"/>
</dbReference>
<gene>
    <name evidence="19" type="primary">esyt2b</name>
</gene>
<comment type="similarity">
    <text evidence="3">Belongs to the extended synaptotagmin family.</text>
</comment>
<keyword evidence="20" id="KW-1185">Reference proteome</keyword>